<evidence type="ECO:0000259" key="3">
    <source>
        <dbReference type="PROSITE" id="PS50883"/>
    </source>
</evidence>
<dbReference type="CDD" id="cd01948">
    <property type="entry name" value="EAL"/>
    <property type="match status" value="1"/>
</dbReference>
<dbReference type="Proteomes" id="UP000532440">
    <property type="component" value="Unassembled WGS sequence"/>
</dbReference>
<dbReference type="InterPro" id="IPR043128">
    <property type="entry name" value="Rev_trsase/Diguanyl_cyclase"/>
</dbReference>
<accession>A0A7W8MAL7</accession>
<feature type="domain" description="GGDEF" evidence="4">
    <location>
        <begin position="246"/>
        <end position="378"/>
    </location>
</feature>
<dbReference type="FunFam" id="3.30.70.270:FF:000001">
    <property type="entry name" value="Diguanylate cyclase domain protein"/>
    <property type="match status" value="1"/>
</dbReference>
<dbReference type="SUPFAM" id="SSF141868">
    <property type="entry name" value="EAL domain-like"/>
    <property type="match status" value="1"/>
</dbReference>
<dbReference type="FunFam" id="3.20.20.450:FF:000001">
    <property type="entry name" value="Cyclic di-GMP phosphodiesterase yahA"/>
    <property type="match status" value="1"/>
</dbReference>
<sequence>MTKPLHAALLAQLERLSLGAGAVPDEAGWTGLLNLISRSYQEAEDDRRVSERSQEMVSREMESLYVDLARERDLLESRVAERTRALAASEARFRALTRLGSDWFWEQDAEFRFVSVISHRGEFAMGKAELAGVRRWEIEGIEPVGYDWSAHREMLERHETFSNVVYRRPLATGEDQYVSISGEPVYDASGRFAGYRGVARDVTTEKRAEERVFHLAHYDPLTGLLNRTMLARQMQDMLARARRQHRPVSVMFIDLDGFKQVNDTLGHAVGDSVLVEIAQRLLAAVRSEDALARLGGDEFLVLVEGCDDGGAEAVAQRLLEALSRPIPVEGREFELSASIGISVFPDDSADADTLLQQADLAMYRVKRAGGRAIGYFSPELHRSAFDRMQLATSLRRALEAGQFGVYWQPKVDARSGRITGAEALLRWHHPERGLVPPDQFIPVAEETGLIVPIGRWAIDEVCRQGRRWMDAGRSLRVAVNLSPRQFRDLELVSHIRGALEETGFDPRLLELELTESMVMQDAAGVAGLLHELKALGVRIALDDFGTGHSSLAWLRRFPIDSIKIDRSFVCDLPHDQDDIEITKSVIALGHSLRRVVVAEGVETEGQAAMLRELGCDEMQGYLIQRPVPLEAFEAWMNGREHAAVSIVPFRRGRATAASSSGAA</sequence>
<proteinExistence type="predicted"/>
<dbReference type="InterPro" id="IPR000700">
    <property type="entry name" value="PAS-assoc_C"/>
</dbReference>
<feature type="domain" description="EAL" evidence="3">
    <location>
        <begin position="387"/>
        <end position="640"/>
    </location>
</feature>
<dbReference type="PANTHER" id="PTHR44757:SF10">
    <property type="entry name" value="MEMBRANE PROTEIN"/>
    <property type="match status" value="1"/>
</dbReference>
<dbReference type="AlphaFoldDB" id="A0A7W8MAL7"/>
<dbReference type="Pfam" id="PF00990">
    <property type="entry name" value="GGDEF"/>
    <property type="match status" value="1"/>
</dbReference>
<dbReference type="InterPro" id="IPR000160">
    <property type="entry name" value="GGDEF_dom"/>
</dbReference>
<organism evidence="5 6">
    <name type="scientific">Quisquiliibacterium transsilvanicum</name>
    <dbReference type="NCBI Taxonomy" id="1549638"/>
    <lineage>
        <taxon>Bacteria</taxon>
        <taxon>Pseudomonadati</taxon>
        <taxon>Pseudomonadota</taxon>
        <taxon>Betaproteobacteria</taxon>
        <taxon>Burkholderiales</taxon>
        <taxon>Burkholderiaceae</taxon>
        <taxon>Quisquiliibacterium</taxon>
    </lineage>
</organism>
<dbReference type="InterPro" id="IPR029787">
    <property type="entry name" value="Nucleotide_cyclase"/>
</dbReference>
<dbReference type="SUPFAM" id="SSF55785">
    <property type="entry name" value="PYP-like sensor domain (PAS domain)"/>
    <property type="match status" value="1"/>
</dbReference>
<evidence type="ECO:0000256" key="1">
    <source>
        <dbReference type="ARBA" id="ARBA00051114"/>
    </source>
</evidence>
<dbReference type="InterPro" id="IPR052155">
    <property type="entry name" value="Biofilm_reg_signaling"/>
</dbReference>
<evidence type="ECO:0000313" key="6">
    <source>
        <dbReference type="Proteomes" id="UP000532440"/>
    </source>
</evidence>
<dbReference type="Pfam" id="PF00563">
    <property type="entry name" value="EAL"/>
    <property type="match status" value="1"/>
</dbReference>
<reference evidence="5 6" key="1">
    <citation type="submission" date="2020-08" db="EMBL/GenBank/DDBJ databases">
        <title>Genomic Encyclopedia of Type Strains, Phase IV (KMG-IV): sequencing the most valuable type-strain genomes for metagenomic binning, comparative biology and taxonomic classification.</title>
        <authorList>
            <person name="Goeker M."/>
        </authorList>
    </citation>
    <scope>NUCLEOTIDE SEQUENCE [LARGE SCALE GENOMIC DNA]</scope>
    <source>
        <strain evidence="5 6">DSM 29781</strain>
    </source>
</reference>
<feature type="domain" description="PAC" evidence="2">
    <location>
        <begin position="159"/>
        <end position="214"/>
    </location>
</feature>
<dbReference type="Gene3D" id="3.30.70.270">
    <property type="match status" value="1"/>
</dbReference>
<dbReference type="InterPro" id="IPR000014">
    <property type="entry name" value="PAS"/>
</dbReference>
<dbReference type="PROSITE" id="PS50883">
    <property type="entry name" value="EAL"/>
    <property type="match status" value="1"/>
</dbReference>
<dbReference type="SMART" id="SM00267">
    <property type="entry name" value="GGDEF"/>
    <property type="match status" value="1"/>
</dbReference>
<dbReference type="PROSITE" id="PS50887">
    <property type="entry name" value="GGDEF"/>
    <property type="match status" value="1"/>
</dbReference>
<dbReference type="NCBIfam" id="TIGR00229">
    <property type="entry name" value="sensory_box"/>
    <property type="match status" value="1"/>
</dbReference>
<dbReference type="InterPro" id="IPR035965">
    <property type="entry name" value="PAS-like_dom_sf"/>
</dbReference>
<name>A0A7W8MAL7_9BURK</name>
<dbReference type="Gene3D" id="3.30.450.20">
    <property type="entry name" value="PAS domain"/>
    <property type="match status" value="1"/>
</dbReference>
<dbReference type="SMART" id="SM00052">
    <property type="entry name" value="EAL"/>
    <property type="match status" value="1"/>
</dbReference>
<evidence type="ECO:0000259" key="2">
    <source>
        <dbReference type="PROSITE" id="PS50113"/>
    </source>
</evidence>
<dbReference type="GO" id="GO:0071732">
    <property type="term" value="P:cellular response to nitric oxide"/>
    <property type="evidence" value="ECO:0007669"/>
    <property type="project" value="UniProtKB-ARBA"/>
</dbReference>
<dbReference type="NCBIfam" id="TIGR00254">
    <property type="entry name" value="GGDEF"/>
    <property type="match status" value="1"/>
</dbReference>
<dbReference type="RefSeq" id="WP_183970687.1">
    <property type="nucleotide sequence ID" value="NZ_BAABEW010000005.1"/>
</dbReference>
<keyword evidence="6" id="KW-1185">Reference proteome</keyword>
<comment type="catalytic activity">
    <reaction evidence="1">
        <text>3',3'-c-di-GMP + H2O = 5'-phosphoguanylyl(3'-&gt;5')guanosine + H(+)</text>
        <dbReference type="Rhea" id="RHEA:24902"/>
        <dbReference type="ChEBI" id="CHEBI:15377"/>
        <dbReference type="ChEBI" id="CHEBI:15378"/>
        <dbReference type="ChEBI" id="CHEBI:58754"/>
        <dbReference type="ChEBI" id="CHEBI:58805"/>
        <dbReference type="EC" id="3.1.4.52"/>
    </reaction>
    <physiologicalReaction direction="left-to-right" evidence="1">
        <dbReference type="Rhea" id="RHEA:24903"/>
    </physiologicalReaction>
</comment>
<dbReference type="InterPro" id="IPR001633">
    <property type="entry name" value="EAL_dom"/>
</dbReference>
<gene>
    <name evidence="5" type="ORF">HNQ70_003854</name>
</gene>
<dbReference type="Gene3D" id="3.20.20.450">
    <property type="entry name" value="EAL domain"/>
    <property type="match status" value="1"/>
</dbReference>
<dbReference type="SUPFAM" id="SSF55073">
    <property type="entry name" value="Nucleotide cyclase"/>
    <property type="match status" value="1"/>
</dbReference>
<dbReference type="PROSITE" id="PS50113">
    <property type="entry name" value="PAC"/>
    <property type="match status" value="1"/>
</dbReference>
<dbReference type="CDD" id="cd01949">
    <property type="entry name" value="GGDEF"/>
    <property type="match status" value="1"/>
</dbReference>
<comment type="caution">
    <text evidence="5">The sequence shown here is derived from an EMBL/GenBank/DDBJ whole genome shotgun (WGS) entry which is preliminary data.</text>
</comment>
<dbReference type="EMBL" id="JACHGB010000009">
    <property type="protein sequence ID" value="MBB5273822.1"/>
    <property type="molecule type" value="Genomic_DNA"/>
</dbReference>
<evidence type="ECO:0000313" key="5">
    <source>
        <dbReference type="EMBL" id="MBB5273822.1"/>
    </source>
</evidence>
<protein>
    <submittedName>
        <fullName evidence="5">Diguanylate cyclase (GGDEF)-like protein/PAS domain S-box-containing protein</fullName>
    </submittedName>
</protein>
<dbReference type="PANTHER" id="PTHR44757">
    <property type="entry name" value="DIGUANYLATE CYCLASE DGCP"/>
    <property type="match status" value="1"/>
</dbReference>
<evidence type="ECO:0000259" key="4">
    <source>
        <dbReference type="PROSITE" id="PS50887"/>
    </source>
</evidence>
<dbReference type="InterPro" id="IPR035919">
    <property type="entry name" value="EAL_sf"/>
</dbReference>
<dbReference type="GO" id="GO:0071111">
    <property type="term" value="F:cyclic-guanylate-specific phosphodiesterase activity"/>
    <property type="evidence" value="ECO:0007669"/>
    <property type="project" value="UniProtKB-EC"/>
</dbReference>